<keyword evidence="1" id="KW-0067">ATP-binding</keyword>
<dbReference type="SUPFAM" id="SSF141000">
    <property type="entry name" value="Glu-tRNAGln amidotransferase C subunit"/>
    <property type="match status" value="1"/>
</dbReference>
<dbReference type="GO" id="GO:0070681">
    <property type="term" value="P:glutaminyl-tRNAGln biosynthesis via transamidation"/>
    <property type="evidence" value="ECO:0007669"/>
    <property type="project" value="TreeGrafter"/>
</dbReference>
<dbReference type="PANTHER" id="PTHR15004">
    <property type="entry name" value="GLUTAMYL-TRNA(GLN) AMIDOTRANSFERASE SUBUNIT C, MITOCHONDRIAL"/>
    <property type="match status" value="1"/>
</dbReference>
<dbReference type="GO" id="GO:0005524">
    <property type="term" value="F:ATP binding"/>
    <property type="evidence" value="ECO:0007669"/>
    <property type="project" value="UniProtKB-KW"/>
</dbReference>
<dbReference type="GO" id="GO:0006450">
    <property type="term" value="P:regulation of translational fidelity"/>
    <property type="evidence" value="ECO:0007669"/>
    <property type="project" value="InterPro"/>
</dbReference>
<proteinExistence type="inferred from homology"/>
<dbReference type="NCBIfam" id="TIGR00135">
    <property type="entry name" value="gatC"/>
    <property type="match status" value="1"/>
</dbReference>
<reference evidence="2" key="1">
    <citation type="submission" date="2021-02" db="EMBL/GenBank/DDBJ databases">
        <title>Thiocyanate and organic carbon inputs drive convergent selection for specific autotrophic Afipia and Thiobacillus strains within complex microbiomes.</title>
        <authorList>
            <person name="Huddy R.J."/>
            <person name="Sachdeva R."/>
            <person name="Kadzinga F."/>
            <person name="Kantor R.S."/>
            <person name="Harrison S.T.L."/>
            <person name="Banfield J.F."/>
        </authorList>
    </citation>
    <scope>NUCLEOTIDE SEQUENCE</scope>
    <source>
        <strain evidence="2">SCN18_10_11_15_R4_P_38_20</strain>
    </source>
</reference>
<comment type="function">
    <text evidence="1">Allows the formation of correctly charged Asn-tRNA(Asn) or Gln-tRNA(Gln) through the transamidation of misacylated Asp-tRNA(Asn) or Glu-tRNA(Gln) in organisms which lack either or both of asparaginyl-tRNA or glutaminyl-tRNA synthetases. The reaction takes place in the presence of glutamine and ATP through an activated phospho-Asp-tRNA(Asn) or phospho-Glu-tRNA(Gln).</text>
</comment>
<comment type="catalytic activity">
    <reaction evidence="1">
        <text>L-glutamyl-tRNA(Gln) + L-glutamine + ATP + H2O = L-glutaminyl-tRNA(Gln) + L-glutamate + ADP + phosphate + H(+)</text>
        <dbReference type="Rhea" id="RHEA:17521"/>
        <dbReference type="Rhea" id="RHEA-COMP:9681"/>
        <dbReference type="Rhea" id="RHEA-COMP:9684"/>
        <dbReference type="ChEBI" id="CHEBI:15377"/>
        <dbReference type="ChEBI" id="CHEBI:15378"/>
        <dbReference type="ChEBI" id="CHEBI:29985"/>
        <dbReference type="ChEBI" id="CHEBI:30616"/>
        <dbReference type="ChEBI" id="CHEBI:43474"/>
        <dbReference type="ChEBI" id="CHEBI:58359"/>
        <dbReference type="ChEBI" id="CHEBI:78520"/>
        <dbReference type="ChEBI" id="CHEBI:78521"/>
        <dbReference type="ChEBI" id="CHEBI:456216"/>
    </reaction>
</comment>
<dbReference type="Gene3D" id="1.10.20.60">
    <property type="entry name" value="Glu-tRNAGln amidotransferase C subunit, N-terminal domain"/>
    <property type="match status" value="1"/>
</dbReference>
<dbReference type="PANTHER" id="PTHR15004:SF0">
    <property type="entry name" value="GLUTAMYL-TRNA(GLN) AMIDOTRANSFERASE SUBUNIT C, MITOCHONDRIAL"/>
    <property type="match status" value="1"/>
</dbReference>
<dbReference type="InterPro" id="IPR036113">
    <property type="entry name" value="Asp/Glu-ADT_sf_sub_c"/>
</dbReference>
<dbReference type="HAMAP" id="MF_00122">
    <property type="entry name" value="GatC"/>
    <property type="match status" value="1"/>
</dbReference>
<organism evidence="2 3">
    <name type="scientific">Candidatus Paracaedimonas acanthamoebae</name>
    <dbReference type="NCBI Taxonomy" id="244581"/>
    <lineage>
        <taxon>Bacteria</taxon>
        <taxon>Pseudomonadati</taxon>
        <taxon>Pseudomonadota</taxon>
        <taxon>Alphaproteobacteria</taxon>
        <taxon>Holosporales</taxon>
        <taxon>Caedimonadaceae</taxon>
        <taxon>Candidatus Paracaedimonas</taxon>
    </lineage>
</organism>
<accession>A0A8J7PIG3</accession>
<dbReference type="EMBL" id="JAFKGL010000010">
    <property type="protein sequence ID" value="MBN9412397.1"/>
    <property type="molecule type" value="Genomic_DNA"/>
</dbReference>
<comment type="subunit">
    <text evidence="1">Heterotrimer of A, B and C subunits.</text>
</comment>
<comment type="similarity">
    <text evidence="1">Belongs to the GatC family.</text>
</comment>
<dbReference type="Pfam" id="PF02686">
    <property type="entry name" value="GatC"/>
    <property type="match status" value="1"/>
</dbReference>
<dbReference type="GO" id="GO:0006412">
    <property type="term" value="P:translation"/>
    <property type="evidence" value="ECO:0007669"/>
    <property type="project" value="UniProtKB-UniRule"/>
</dbReference>
<keyword evidence="1" id="KW-0648">Protein biosynthesis</keyword>
<keyword evidence="1" id="KW-0547">Nucleotide-binding</keyword>
<evidence type="ECO:0000313" key="2">
    <source>
        <dbReference type="EMBL" id="MBN9412397.1"/>
    </source>
</evidence>
<dbReference type="GO" id="GO:0050567">
    <property type="term" value="F:glutaminyl-tRNA synthase (glutamine-hydrolyzing) activity"/>
    <property type="evidence" value="ECO:0007669"/>
    <property type="project" value="UniProtKB-UniRule"/>
</dbReference>
<protein>
    <recommendedName>
        <fullName evidence="1">Aspartyl/glutamyl-tRNA(Asn/Gln) amidotransferase subunit C</fullName>
        <shortName evidence="1">Asp/Glu-ADT subunit C</shortName>
        <ecNumber evidence="1">6.3.5.-</ecNumber>
    </recommendedName>
</protein>
<dbReference type="AlphaFoldDB" id="A0A8J7PIG3"/>
<dbReference type="Proteomes" id="UP000664414">
    <property type="component" value="Unassembled WGS sequence"/>
</dbReference>
<comment type="catalytic activity">
    <reaction evidence="1">
        <text>L-aspartyl-tRNA(Asn) + L-glutamine + ATP + H2O = L-asparaginyl-tRNA(Asn) + L-glutamate + ADP + phosphate + 2 H(+)</text>
        <dbReference type="Rhea" id="RHEA:14513"/>
        <dbReference type="Rhea" id="RHEA-COMP:9674"/>
        <dbReference type="Rhea" id="RHEA-COMP:9677"/>
        <dbReference type="ChEBI" id="CHEBI:15377"/>
        <dbReference type="ChEBI" id="CHEBI:15378"/>
        <dbReference type="ChEBI" id="CHEBI:29985"/>
        <dbReference type="ChEBI" id="CHEBI:30616"/>
        <dbReference type="ChEBI" id="CHEBI:43474"/>
        <dbReference type="ChEBI" id="CHEBI:58359"/>
        <dbReference type="ChEBI" id="CHEBI:78515"/>
        <dbReference type="ChEBI" id="CHEBI:78516"/>
        <dbReference type="ChEBI" id="CHEBI:456216"/>
    </reaction>
</comment>
<name>A0A8J7PIG3_9PROT</name>
<sequence length="95" mass="10772">MTIDIKIVHRISKLARIKIPEADVDSLKGDLNRILGWIEQLSEVNTDNIQPLYNISLKNMPRREDQITDGNYPNAILANAPEAEFGMFIVPKVVE</sequence>
<gene>
    <name evidence="1 2" type="primary">gatC</name>
    <name evidence="2" type="ORF">J0H12_00525</name>
</gene>
<dbReference type="InterPro" id="IPR003837">
    <property type="entry name" value="GatC"/>
</dbReference>
<evidence type="ECO:0000313" key="3">
    <source>
        <dbReference type="Proteomes" id="UP000664414"/>
    </source>
</evidence>
<evidence type="ECO:0000256" key="1">
    <source>
        <dbReference type="HAMAP-Rule" id="MF_00122"/>
    </source>
</evidence>
<keyword evidence="1" id="KW-0436">Ligase</keyword>
<dbReference type="EC" id="6.3.5.-" evidence="1"/>
<comment type="caution">
    <text evidence="2">The sequence shown here is derived from an EMBL/GenBank/DDBJ whole genome shotgun (WGS) entry which is preliminary data.</text>
</comment>